<dbReference type="Proteomes" id="UP001370490">
    <property type="component" value="Unassembled WGS sequence"/>
</dbReference>
<feature type="domain" description="Plastocyanin-like" evidence="2">
    <location>
        <begin position="27"/>
        <end position="94"/>
    </location>
</feature>
<protein>
    <submittedName>
        <fullName evidence="3">Multicopper oxidase, C-terminal</fullName>
    </submittedName>
</protein>
<proteinExistence type="inferred from homology"/>
<dbReference type="AlphaFoldDB" id="A0AAN8VP79"/>
<dbReference type="GO" id="GO:0005507">
    <property type="term" value="F:copper ion binding"/>
    <property type="evidence" value="ECO:0007669"/>
    <property type="project" value="InterPro"/>
</dbReference>
<comment type="similarity">
    <text evidence="1">Belongs to the multicopper oxidase family.</text>
</comment>
<dbReference type="InterPro" id="IPR045087">
    <property type="entry name" value="Cu-oxidase_fam"/>
</dbReference>
<sequence length="170" mass="19242">MRNLYDDSVFDKGHNTDIRLADQHNQKGVYKLDFPNTPLTESPKMDRSVINATYKGFVKIVFQNNDTVMKNYHLDGHSFFVIGMNYGNWTDGSRPGEAIQISLNEIRGLVSVKSGPLAWGSPFQTFLSCCASKHRMGEKRKIQSLGNPPSDFDELSISRCFSFSLFGFRC</sequence>
<dbReference type="InterPro" id="IPR008972">
    <property type="entry name" value="Cupredoxin"/>
</dbReference>
<dbReference type="Gene3D" id="2.60.40.420">
    <property type="entry name" value="Cupredoxins - blue copper proteins"/>
    <property type="match status" value="1"/>
</dbReference>
<accession>A0AAN8VP79</accession>
<name>A0AAN8VP79_9MAGN</name>
<dbReference type="EMBL" id="JBAMMX010000009">
    <property type="protein sequence ID" value="KAK6933157.1"/>
    <property type="molecule type" value="Genomic_DNA"/>
</dbReference>
<evidence type="ECO:0000313" key="3">
    <source>
        <dbReference type="EMBL" id="KAK6933157.1"/>
    </source>
</evidence>
<dbReference type="PANTHER" id="PTHR11709">
    <property type="entry name" value="MULTI-COPPER OXIDASE"/>
    <property type="match status" value="1"/>
</dbReference>
<comment type="caution">
    <text evidence="3">The sequence shown here is derived from an EMBL/GenBank/DDBJ whole genome shotgun (WGS) entry which is preliminary data.</text>
</comment>
<keyword evidence="4" id="KW-1185">Reference proteome</keyword>
<dbReference type="PANTHER" id="PTHR11709:SF270">
    <property type="entry name" value="MONOCOPPER OXIDASE-LIKE PROTEIN SKS1"/>
    <property type="match status" value="1"/>
</dbReference>
<gene>
    <name evidence="3" type="ORF">RJ641_036051</name>
</gene>
<dbReference type="Pfam" id="PF07731">
    <property type="entry name" value="Cu-oxidase_2"/>
    <property type="match status" value="1"/>
</dbReference>
<dbReference type="GO" id="GO:0005886">
    <property type="term" value="C:plasma membrane"/>
    <property type="evidence" value="ECO:0007669"/>
    <property type="project" value="TreeGrafter"/>
</dbReference>
<dbReference type="SUPFAM" id="SSF49503">
    <property type="entry name" value="Cupredoxins"/>
    <property type="match status" value="1"/>
</dbReference>
<evidence type="ECO:0000313" key="4">
    <source>
        <dbReference type="Proteomes" id="UP001370490"/>
    </source>
</evidence>
<organism evidence="3 4">
    <name type="scientific">Dillenia turbinata</name>
    <dbReference type="NCBI Taxonomy" id="194707"/>
    <lineage>
        <taxon>Eukaryota</taxon>
        <taxon>Viridiplantae</taxon>
        <taxon>Streptophyta</taxon>
        <taxon>Embryophyta</taxon>
        <taxon>Tracheophyta</taxon>
        <taxon>Spermatophyta</taxon>
        <taxon>Magnoliopsida</taxon>
        <taxon>eudicotyledons</taxon>
        <taxon>Gunneridae</taxon>
        <taxon>Pentapetalae</taxon>
        <taxon>Dilleniales</taxon>
        <taxon>Dilleniaceae</taxon>
        <taxon>Dillenia</taxon>
    </lineage>
</organism>
<reference evidence="3 4" key="1">
    <citation type="submission" date="2023-12" db="EMBL/GenBank/DDBJ databases">
        <title>A high-quality genome assembly for Dillenia turbinata (Dilleniales).</title>
        <authorList>
            <person name="Chanderbali A."/>
        </authorList>
    </citation>
    <scope>NUCLEOTIDE SEQUENCE [LARGE SCALE GENOMIC DNA]</scope>
    <source>
        <strain evidence="3">LSX21</strain>
        <tissue evidence="3">Leaf</tissue>
    </source>
</reference>
<evidence type="ECO:0000256" key="1">
    <source>
        <dbReference type="ARBA" id="ARBA00010609"/>
    </source>
</evidence>
<evidence type="ECO:0000259" key="2">
    <source>
        <dbReference type="Pfam" id="PF07731"/>
    </source>
</evidence>
<dbReference type="InterPro" id="IPR011706">
    <property type="entry name" value="Cu-oxidase_C"/>
</dbReference>
<dbReference type="GO" id="GO:0016491">
    <property type="term" value="F:oxidoreductase activity"/>
    <property type="evidence" value="ECO:0007669"/>
    <property type="project" value="InterPro"/>
</dbReference>